<protein>
    <submittedName>
        <fullName evidence="1">Uncharacterized protein</fullName>
    </submittedName>
</protein>
<sequence length="190" mass="20546">MQLADTSAVISGLVTNPVAMQLGKQTFTERVYVAPISDDMLLGHDLLHHLGAKIDLKADSLIVKGEKISLNTNFKEKQPVAARVTVSKRTVVPPNSVVRVECCINTPMNDNYVEPCQGLDVVVPRVVRAAGEKPLICFVNSSDNFQTLKRGKLIGIAHETFEIVDIPLNSGAIPQNSLATSNVESSNLTL</sequence>
<comment type="caution">
    <text evidence="1">The sequence shown here is derived from an EMBL/GenBank/DDBJ whole genome shotgun (WGS) entry which is preliminary data.</text>
</comment>
<reference evidence="1" key="2">
    <citation type="submission" date="2020-11" db="EMBL/GenBank/DDBJ databases">
        <authorList>
            <person name="McCartney M.A."/>
            <person name="Auch B."/>
            <person name="Kono T."/>
            <person name="Mallez S."/>
            <person name="Becker A."/>
            <person name="Gohl D.M."/>
            <person name="Silverstein K.A.T."/>
            <person name="Koren S."/>
            <person name="Bechman K.B."/>
            <person name="Herman A."/>
            <person name="Abrahante J.E."/>
            <person name="Garbe J."/>
        </authorList>
    </citation>
    <scope>NUCLEOTIDE SEQUENCE</scope>
    <source>
        <strain evidence="1">Duluth1</strain>
        <tissue evidence="1">Whole animal</tissue>
    </source>
</reference>
<evidence type="ECO:0000313" key="1">
    <source>
        <dbReference type="EMBL" id="KAH3838408.1"/>
    </source>
</evidence>
<gene>
    <name evidence="1" type="ORF">DPMN_111817</name>
</gene>
<keyword evidence="2" id="KW-1185">Reference proteome</keyword>
<organism evidence="1 2">
    <name type="scientific">Dreissena polymorpha</name>
    <name type="common">Zebra mussel</name>
    <name type="synonym">Mytilus polymorpha</name>
    <dbReference type="NCBI Taxonomy" id="45954"/>
    <lineage>
        <taxon>Eukaryota</taxon>
        <taxon>Metazoa</taxon>
        <taxon>Spiralia</taxon>
        <taxon>Lophotrochozoa</taxon>
        <taxon>Mollusca</taxon>
        <taxon>Bivalvia</taxon>
        <taxon>Autobranchia</taxon>
        <taxon>Heteroconchia</taxon>
        <taxon>Euheterodonta</taxon>
        <taxon>Imparidentia</taxon>
        <taxon>Neoheterodontei</taxon>
        <taxon>Myida</taxon>
        <taxon>Dreissenoidea</taxon>
        <taxon>Dreissenidae</taxon>
        <taxon>Dreissena</taxon>
    </lineage>
</organism>
<proteinExistence type="predicted"/>
<accession>A0A9D4QPF1</accession>
<evidence type="ECO:0000313" key="2">
    <source>
        <dbReference type="Proteomes" id="UP000828390"/>
    </source>
</evidence>
<name>A0A9D4QPF1_DREPO</name>
<dbReference type="InterPro" id="IPR021109">
    <property type="entry name" value="Peptidase_aspartic_dom_sf"/>
</dbReference>
<dbReference type="EMBL" id="JAIWYP010000004">
    <property type="protein sequence ID" value="KAH3838408.1"/>
    <property type="molecule type" value="Genomic_DNA"/>
</dbReference>
<reference evidence="1" key="1">
    <citation type="journal article" date="2019" name="bioRxiv">
        <title>The Genome of the Zebra Mussel, Dreissena polymorpha: A Resource for Invasive Species Research.</title>
        <authorList>
            <person name="McCartney M.A."/>
            <person name="Auch B."/>
            <person name="Kono T."/>
            <person name="Mallez S."/>
            <person name="Zhang Y."/>
            <person name="Obille A."/>
            <person name="Becker A."/>
            <person name="Abrahante J.E."/>
            <person name="Garbe J."/>
            <person name="Badalamenti J.P."/>
            <person name="Herman A."/>
            <person name="Mangelson H."/>
            <person name="Liachko I."/>
            <person name="Sullivan S."/>
            <person name="Sone E.D."/>
            <person name="Koren S."/>
            <person name="Silverstein K.A.T."/>
            <person name="Beckman K.B."/>
            <person name="Gohl D.M."/>
        </authorList>
    </citation>
    <scope>NUCLEOTIDE SEQUENCE</scope>
    <source>
        <strain evidence="1">Duluth1</strain>
        <tissue evidence="1">Whole animal</tissue>
    </source>
</reference>
<dbReference type="Gene3D" id="2.40.70.10">
    <property type="entry name" value="Acid Proteases"/>
    <property type="match status" value="1"/>
</dbReference>
<dbReference type="Proteomes" id="UP000828390">
    <property type="component" value="Unassembled WGS sequence"/>
</dbReference>
<dbReference type="AlphaFoldDB" id="A0A9D4QPF1"/>